<comment type="pathway">
    <text evidence="1 8">Metabolic intermediate biosynthesis; chorismate biosynthesis; chorismate from D-erythrose 4-phosphate and phosphoenolpyruvate: step 6/7.</text>
</comment>
<keyword evidence="5 8" id="KW-0808">Transferase</keyword>
<dbReference type="STRING" id="1844006.PhaeoP97_02873"/>
<comment type="similarity">
    <text evidence="2 8">Belongs to the EPSP synthase family.</text>
</comment>
<keyword evidence="3 8" id="KW-0963">Cytoplasm</keyword>
<organism evidence="10 11">
    <name type="scientific">Phaeobacter porticola</name>
    <dbReference type="NCBI Taxonomy" id="1844006"/>
    <lineage>
        <taxon>Bacteria</taxon>
        <taxon>Pseudomonadati</taxon>
        <taxon>Pseudomonadota</taxon>
        <taxon>Alphaproteobacteria</taxon>
        <taxon>Rhodobacterales</taxon>
        <taxon>Roseobacteraceae</taxon>
        <taxon>Phaeobacter</taxon>
    </lineage>
</organism>
<dbReference type="GO" id="GO:0009423">
    <property type="term" value="P:chorismate biosynthetic process"/>
    <property type="evidence" value="ECO:0007669"/>
    <property type="project" value="UniProtKB-UniRule"/>
</dbReference>
<feature type="domain" description="Enolpyruvate transferase" evidence="9">
    <location>
        <begin position="16"/>
        <end position="435"/>
    </location>
</feature>
<evidence type="ECO:0000256" key="6">
    <source>
        <dbReference type="ARBA" id="ARBA00023141"/>
    </source>
</evidence>
<dbReference type="EC" id="2.5.1.19" evidence="8"/>
<dbReference type="PROSITE" id="PS00885">
    <property type="entry name" value="EPSP_SYNTHASE_2"/>
    <property type="match status" value="1"/>
</dbReference>
<dbReference type="PANTHER" id="PTHR21090">
    <property type="entry name" value="AROM/DEHYDROQUINATE SYNTHASE"/>
    <property type="match status" value="1"/>
</dbReference>
<feature type="binding site" evidence="8">
    <location>
        <position position="358"/>
    </location>
    <ligand>
        <name>phosphoenolpyruvate</name>
        <dbReference type="ChEBI" id="CHEBI:58702"/>
    </ligand>
</feature>
<feature type="binding site" evidence="8">
    <location>
        <position position="28"/>
    </location>
    <ligand>
        <name>3-phosphoshikimate</name>
        <dbReference type="ChEBI" id="CHEBI:145989"/>
    </ligand>
</feature>
<evidence type="ECO:0000256" key="5">
    <source>
        <dbReference type="ARBA" id="ARBA00022679"/>
    </source>
</evidence>
<feature type="binding site" evidence="8">
    <location>
        <position position="101"/>
    </location>
    <ligand>
        <name>phosphoenolpyruvate</name>
        <dbReference type="ChEBI" id="CHEBI:58702"/>
    </ligand>
</feature>
<keyword evidence="4 8" id="KW-0028">Amino-acid biosynthesis</keyword>
<evidence type="ECO:0000259" key="9">
    <source>
        <dbReference type="Pfam" id="PF00275"/>
    </source>
</evidence>
<gene>
    <name evidence="8 10" type="primary">aroA</name>
    <name evidence="10" type="ORF">PhaeoP97_02873</name>
</gene>
<evidence type="ECO:0000256" key="2">
    <source>
        <dbReference type="ARBA" id="ARBA00009948"/>
    </source>
</evidence>
<feature type="active site" description="Proton acceptor" evidence="8">
    <location>
        <position position="327"/>
    </location>
</feature>
<accession>A0A1L3I7U8</accession>
<evidence type="ECO:0000313" key="10">
    <source>
        <dbReference type="EMBL" id="APG48249.1"/>
    </source>
</evidence>
<dbReference type="EMBL" id="CP016364">
    <property type="protein sequence ID" value="APG48249.1"/>
    <property type="molecule type" value="Genomic_DNA"/>
</dbReference>
<evidence type="ECO:0000256" key="4">
    <source>
        <dbReference type="ARBA" id="ARBA00022605"/>
    </source>
</evidence>
<dbReference type="Pfam" id="PF00275">
    <property type="entry name" value="EPSP_synthase"/>
    <property type="match status" value="1"/>
</dbReference>
<dbReference type="Gene3D" id="3.65.10.10">
    <property type="entry name" value="Enolpyruvate transferase domain"/>
    <property type="match status" value="2"/>
</dbReference>
<evidence type="ECO:0000313" key="11">
    <source>
        <dbReference type="Proteomes" id="UP000183859"/>
    </source>
</evidence>
<evidence type="ECO:0000256" key="8">
    <source>
        <dbReference type="HAMAP-Rule" id="MF_00210"/>
    </source>
</evidence>
<comment type="subunit">
    <text evidence="8">Monomer.</text>
</comment>
<evidence type="ECO:0000256" key="1">
    <source>
        <dbReference type="ARBA" id="ARBA00004811"/>
    </source>
</evidence>
<dbReference type="PANTHER" id="PTHR21090:SF5">
    <property type="entry name" value="PENTAFUNCTIONAL AROM POLYPEPTIDE"/>
    <property type="match status" value="1"/>
</dbReference>
<dbReference type="Proteomes" id="UP000183859">
    <property type="component" value="Chromosome"/>
</dbReference>
<comment type="caution">
    <text evidence="8">Lacks conserved residue(s) required for the propagation of feature annotation.</text>
</comment>
<dbReference type="SUPFAM" id="SSF55205">
    <property type="entry name" value="EPT/RTPC-like"/>
    <property type="match status" value="1"/>
</dbReference>
<feature type="binding site" evidence="8">
    <location>
        <position position="327"/>
    </location>
    <ligand>
        <name>3-phosphoshikimate</name>
        <dbReference type="ChEBI" id="CHEBI:145989"/>
    </ligand>
</feature>
<feature type="binding site" evidence="8">
    <location>
        <position position="354"/>
    </location>
    <ligand>
        <name>3-phosphoshikimate</name>
        <dbReference type="ChEBI" id="CHEBI:145989"/>
    </ligand>
</feature>
<feature type="binding site" evidence="8">
    <location>
        <position position="176"/>
    </location>
    <ligand>
        <name>3-phosphoshikimate</name>
        <dbReference type="ChEBI" id="CHEBI:145989"/>
    </ligand>
</feature>
<dbReference type="CDD" id="cd01556">
    <property type="entry name" value="EPSP_synthase"/>
    <property type="match status" value="1"/>
</dbReference>
<dbReference type="UniPathway" id="UPA00053">
    <property type="reaction ID" value="UER00089"/>
</dbReference>
<dbReference type="RefSeq" id="WP_072505610.1">
    <property type="nucleotide sequence ID" value="NZ_CP016364.1"/>
</dbReference>
<dbReference type="GO" id="GO:0005737">
    <property type="term" value="C:cytoplasm"/>
    <property type="evidence" value="ECO:0007669"/>
    <property type="project" value="UniProtKB-SubCell"/>
</dbReference>
<dbReference type="GO" id="GO:0009073">
    <property type="term" value="P:aromatic amino acid family biosynthetic process"/>
    <property type="evidence" value="ECO:0007669"/>
    <property type="project" value="UniProtKB-KW"/>
</dbReference>
<dbReference type="NCBIfam" id="TIGR01356">
    <property type="entry name" value="aroA"/>
    <property type="match status" value="1"/>
</dbReference>
<feature type="binding site" evidence="8">
    <location>
        <position position="403"/>
    </location>
    <ligand>
        <name>phosphoenolpyruvate</name>
        <dbReference type="ChEBI" id="CHEBI:58702"/>
    </ligand>
</feature>
<name>A0A1L3I7U8_9RHOB</name>
<comment type="subcellular location">
    <subcellularLocation>
        <location evidence="8">Cytoplasm</location>
    </subcellularLocation>
</comment>
<evidence type="ECO:0000256" key="3">
    <source>
        <dbReference type="ARBA" id="ARBA00022490"/>
    </source>
</evidence>
<dbReference type="InterPro" id="IPR023193">
    <property type="entry name" value="EPSP_synthase_CS"/>
</dbReference>
<feature type="binding site" evidence="8">
    <location>
        <position position="28"/>
    </location>
    <ligand>
        <name>phosphoenolpyruvate</name>
        <dbReference type="ChEBI" id="CHEBI:58702"/>
    </ligand>
</feature>
<dbReference type="PIRSF" id="PIRSF000505">
    <property type="entry name" value="EPSPS"/>
    <property type="match status" value="1"/>
</dbReference>
<dbReference type="KEGG" id="php:PhaeoP97_02873"/>
<dbReference type="InterPro" id="IPR036968">
    <property type="entry name" value="Enolpyruvate_Tfrase_sf"/>
</dbReference>
<keyword evidence="11" id="KW-1185">Reference proteome</keyword>
<feature type="binding site" evidence="8">
    <location>
        <position position="176"/>
    </location>
    <ligand>
        <name>phosphoenolpyruvate</name>
        <dbReference type="ChEBI" id="CHEBI:58702"/>
    </ligand>
</feature>
<reference evidence="11" key="1">
    <citation type="submission" date="2016-07" db="EMBL/GenBank/DDBJ databases">
        <title>Phaeobacter portensis sp. nov., a tropodithietic acid producing bacterium isolated from a German harbor.</title>
        <authorList>
            <person name="Freese H.M."/>
            <person name="Bunk B."/>
            <person name="Breider S."/>
            <person name="Brinkhoff T."/>
        </authorList>
    </citation>
    <scope>NUCLEOTIDE SEQUENCE [LARGE SCALE GENOMIC DNA]</scope>
    <source>
        <strain evidence="11">P97</strain>
    </source>
</reference>
<feature type="binding site" evidence="8">
    <location>
        <position position="174"/>
    </location>
    <ligand>
        <name>3-phosphoshikimate</name>
        <dbReference type="ChEBI" id="CHEBI:145989"/>
    </ligand>
</feature>
<dbReference type="FunFam" id="3.65.10.10:FF:000005">
    <property type="entry name" value="3-phosphoshikimate 1-carboxyvinyltransferase"/>
    <property type="match status" value="1"/>
</dbReference>
<dbReference type="HAMAP" id="MF_00210">
    <property type="entry name" value="EPSP_synth"/>
    <property type="match status" value="1"/>
</dbReference>
<feature type="binding site" evidence="8">
    <location>
        <position position="33"/>
    </location>
    <ligand>
        <name>3-phosphoshikimate</name>
        <dbReference type="ChEBI" id="CHEBI:145989"/>
    </ligand>
</feature>
<comment type="catalytic activity">
    <reaction evidence="7">
        <text>3-phosphoshikimate + phosphoenolpyruvate = 5-O-(1-carboxyvinyl)-3-phosphoshikimate + phosphate</text>
        <dbReference type="Rhea" id="RHEA:21256"/>
        <dbReference type="ChEBI" id="CHEBI:43474"/>
        <dbReference type="ChEBI" id="CHEBI:57701"/>
        <dbReference type="ChEBI" id="CHEBI:58702"/>
        <dbReference type="ChEBI" id="CHEBI:145989"/>
        <dbReference type="EC" id="2.5.1.19"/>
    </reaction>
    <physiologicalReaction direction="left-to-right" evidence="7">
        <dbReference type="Rhea" id="RHEA:21257"/>
    </physiologicalReaction>
</comment>
<sequence>MSGHGTPIPMTSHRADPLTGIAEVPGDKSISHRSLILGALAVGETKISGLLEGEDVLDTAKAMQAMGAEVINHGGGNWSVHGVGVGGLAEPDHVIDCGNSGTGVRLIMGVMATSPITVTFTGDASLNKRPMARVTDPLALFGAQTVGRSGGRLPMTIVGAAEPTPVSYTVPVPSAQVKSAVLLAGLNAPGQTVVIEKEATRDHSERMLAGFGAEITVEDTDEGRVITLTGQPELKPQVIAVPRDPSSAAFPVCAALITRGSDVLVPGIGLNPTRAGLFTTLQDMGADLTFENMREEGGEPVADLRARYSPDMKGIDVPPERAASMIDEYPVLSVVASFATGKTMMTGVKELRVKESDRIDAMARGLRANGVMIEEGDDWWAVTGLGPDGVPGGGTCESFLDHRIAMSFMVMGMGTQKPVTVDDGAPIATSFPIFTPLMTGLGARLETSA</sequence>
<proteinExistence type="inferred from homology"/>
<comment type="function">
    <text evidence="8">Catalyzes the transfer of the enolpyruvyl moiety of phosphoenolpyruvate (PEP) to the 5-hydroxyl of shikimate-3-phosphate (S3P) to produce enolpyruvyl shikimate-3-phosphate and inorganic phosphate.</text>
</comment>
<dbReference type="InterPro" id="IPR001986">
    <property type="entry name" value="Enolpyruvate_Tfrase_dom"/>
</dbReference>
<dbReference type="GO" id="GO:0003866">
    <property type="term" value="F:3-phosphoshikimate 1-carboxyvinyltransferase activity"/>
    <property type="evidence" value="ECO:0007669"/>
    <property type="project" value="UniProtKB-UniRule"/>
</dbReference>
<protein>
    <recommendedName>
        <fullName evidence="8">3-phosphoshikimate 1-carboxyvinyltransferase</fullName>
        <ecNumber evidence="8">2.5.1.19</ecNumber>
    </recommendedName>
    <alternativeName>
        <fullName evidence="8">5-enolpyruvylshikimate-3-phosphate synthase</fullName>
        <shortName evidence="8">EPSP synthase</shortName>
        <shortName evidence="8">EPSPS</shortName>
    </alternativeName>
</protein>
<keyword evidence="6 8" id="KW-0057">Aromatic amino acid biosynthesis</keyword>
<dbReference type="GO" id="GO:0008652">
    <property type="term" value="P:amino acid biosynthetic process"/>
    <property type="evidence" value="ECO:0007669"/>
    <property type="project" value="UniProtKB-KW"/>
</dbReference>
<dbReference type="InterPro" id="IPR013792">
    <property type="entry name" value="RNA3'P_cycl/enolpyr_Trfase_a/b"/>
</dbReference>
<feature type="binding site" evidence="8">
    <location>
        <position position="129"/>
    </location>
    <ligand>
        <name>phosphoenolpyruvate</name>
        <dbReference type="ChEBI" id="CHEBI:58702"/>
    </ligand>
</feature>
<dbReference type="OrthoDB" id="9809920at2"/>
<evidence type="ECO:0000256" key="7">
    <source>
        <dbReference type="ARBA" id="ARBA00044633"/>
    </source>
</evidence>
<feature type="binding site" evidence="8">
    <location>
        <position position="29"/>
    </location>
    <ligand>
        <name>3-phosphoshikimate</name>
        <dbReference type="ChEBI" id="CHEBI:145989"/>
    </ligand>
</feature>
<dbReference type="AlphaFoldDB" id="A0A1L3I7U8"/>
<dbReference type="InterPro" id="IPR006264">
    <property type="entry name" value="EPSP_synthase"/>
</dbReference>
<dbReference type="PROSITE" id="PS00104">
    <property type="entry name" value="EPSP_SYNTHASE_1"/>
    <property type="match status" value="1"/>
</dbReference>